<sequence>MLFAIQCEDKPNALELRMATRPKHLEYLDGHAASIVQGGPVLDAEGKPCGSLLLVDVADQAAAEALAASDPYALAGLFARVTIRPFRQVFAGGARVAG</sequence>
<keyword evidence="4" id="KW-1185">Reference proteome</keyword>
<dbReference type="InterPro" id="IPR005545">
    <property type="entry name" value="YCII"/>
</dbReference>
<evidence type="ECO:0000313" key="3">
    <source>
        <dbReference type="EMBL" id="KAA2213944.1"/>
    </source>
</evidence>
<evidence type="ECO:0000259" key="2">
    <source>
        <dbReference type="Pfam" id="PF03795"/>
    </source>
</evidence>
<dbReference type="EMBL" id="VUKA01000002">
    <property type="protein sequence ID" value="KAA2213944.1"/>
    <property type="molecule type" value="Genomic_DNA"/>
</dbReference>
<dbReference type="InterPro" id="IPR011008">
    <property type="entry name" value="Dimeric_a/b-barrel"/>
</dbReference>
<dbReference type="OrthoDB" id="2293521at2"/>
<feature type="domain" description="YCII-related" evidence="2">
    <location>
        <begin position="1"/>
        <end position="87"/>
    </location>
</feature>
<name>A0A5B2TIM4_9PROT</name>
<protein>
    <submittedName>
        <fullName evidence="3">YciI family protein</fullName>
    </submittedName>
</protein>
<dbReference type="AlphaFoldDB" id="A0A5B2TIM4"/>
<evidence type="ECO:0000313" key="4">
    <source>
        <dbReference type="Proteomes" id="UP000322110"/>
    </source>
</evidence>
<dbReference type="PANTHER" id="PTHR33606">
    <property type="entry name" value="PROTEIN YCII"/>
    <property type="match status" value="1"/>
</dbReference>
<proteinExistence type="inferred from homology"/>
<dbReference type="Pfam" id="PF03795">
    <property type="entry name" value="YCII"/>
    <property type="match status" value="1"/>
</dbReference>
<dbReference type="Gene3D" id="3.30.70.1060">
    <property type="entry name" value="Dimeric alpha+beta barrel"/>
    <property type="match status" value="1"/>
</dbReference>
<comment type="similarity">
    <text evidence="1">Belongs to the YciI family.</text>
</comment>
<accession>A0A5B2TIM4</accession>
<evidence type="ECO:0000256" key="1">
    <source>
        <dbReference type="ARBA" id="ARBA00007689"/>
    </source>
</evidence>
<dbReference type="PANTHER" id="PTHR33606:SF3">
    <property type="entry name" value="PROTEIN YCII"/>
    <property type="match status" value="1"/>
</dbReference>
<dbReference type="InterPro" id="IPR051807">
    <property type="entry name" value="Sec-metab_biosynth-assoc"/>
</dbReference>
<organism evidence="3 4">
    <name type="scientific">Teichococcus oryzae</name>
    <dbReference type="NCBI Taxonomy" id="1608942"/>
    <lineage>
        <taxon>Bacteria</taxon>
        <taxon>Pseudomonadati</taxon>
        <taxon>Pseudomonadota</taxon>
        <taxon>Alphaproteobacteria</taxon>
        <taxon>Acetobacterales</taxon>
        <taxon>Roseomonadaceae</taxon>
        <taxon>Roseomonas</taxon>
    </lineage>
</organism>
<dbReference type="SUPFAM" id="SSF54909">
    <property type="entry name" value="Dimeric alpha+beta barrel"/>
    <property type="match status" value="1"/>
</dbReference>
<comment type="caution">
    <text evidence="3">The sequence shown here is derived from an EMBL/GenBank/DDBJ whole genome shotgun (WGS) entry which is preliminary data.</text>
</comment>
<dbReference type="RefSeq" id="WP_149811600.1">
    <property type="nucleotide sequence ID" value="NZ_VUKA01000002.1"/>
</dbReference>
<reference evidence="3 4" key="1">
    <citation type="journal article" date="2015" name="Int. J. Syst. Evol. Microbiol.">
        <title>Roseomonas oryzae sp. nov., isolated from paddy rhizosphere soil.</title>
        <authorList>
            <person name="Ramaprasad E.V."/>
            <person name="Sasikala Ch."/>
            <person name="Ramana Ch.V."/>
        </authorList>
    </citation>
    <scope>NUCLEOTIDE SEQUENCE [LARGE SCALE GENOMIC DNA]</scope>
    <source>
        <strain evidence="3 4">KCTC 42542</strain>
    </source>
</reference>
<gene>
    <name evidence="3" type="ORF">F0Q34_07820</name>
</gene>
<dbReference type="Proteomes" id="UP000322110">
    <property type="component" value="Unassembled WGS sequence"/>
</dbReference>